<dbReference type="AlphaFoldDB" id="A0A1B4FAY3"/>
<sequence length="72" mass="8206">MKKAGMSPAFCFAPRTAQVMHRARQPSPRPIADRRSRVPPPLARRRFRRTANDERRTTNGEPRTNPRPAVTG</sequence>
<dbReference type="KEGG" id="buu:WS70_02360"/>
<dbReference type="Proteomes" id="UP000062519">
    <property type="component" value="Chromosome 1"/>
</dbReference>
<protein>
    <submittedName>
        <fullName evidence="2">Uncharacterized protein</fullName>
    </submittedName>
</protein>
<evidence type="ECO:0000313" key="3">
    <source>
        <dbReference type="Proteomes" id="UP000062519"/>
    </source>
</evidence>
<evidence type="ECO:0000256" key="1">
    <source>
        <dbReference type="SAM" id="MobiDB-lite"/>
    </source>
</evidence>
<accession>A0A1B4FAY3</accession>
<feature type="region of interest" description="Disordered" evidence="1">
    <location>
        <begin position="21"/>
        <end position="72"/>
    </location>
</feature>
<dbReference type="EMBL" id="CP013386">
    <property type="protein sequence ID" value="AOJ00806.1"/>
    <property type="molecule type" value="Genomic_DNA"/>
</dbReference>
<evidence type="ECO:0000313" key="2">
    <source>
        <dbReference type="EMBL" id="AOJ00806.1"/>
    </source>
</evidence>
<keyword evidence="3" id="KW-1185">Reference proteome</keyword>
<reference evidence="2 3" key="1">
    <citation type="submission" date="2015-12" db="EMBL/GenBank/DDBJ databases">
        <title>Diversity of Burkholderia near neighbor genomes.</title>
        <authorList>
            <person name="Sahl J."/>
            <person name="Wagner D."/>
            <person name="Keim P."/>
        </authorList>
    </citation>
    <scope>NUCLEOTIDE SEQUENCE [LARGE SCALE GENOMIC DNA]</scope>
    <source>
        <strain evidence="2 3">BDU6</strain>
    </source>
</reference>
<proteinExistence type="predicted"/>
<gene>
    <name evidence="2" type="ORF">WS70_02360</name>
</gene>
<organism evidence="2 3">
    <name type="scientific">Burkholderia mayonis</name>
    <dbReference type="NCBI Taxonomy" id="1385591"/>
    <lineage>
        <taxon>Bacteria</taxon>
        <taxon>Pseudomonadati</taxon>
        <taxon>Pseudomonadota</taxon>
        <taxon>Betaproteobacteria</taxon>
        <taxon>Burkholderiales</taxon>
        <taxon>Burkholderiaceae</taxon>
        <taxon>Burkholderia</taxon>
        <taxon>pseudomallei group</taxon>
    </lineage>
</organism>
<name>A0A1B4FAY3_9BURK</name>